<dbReference type="PANTHER" id="PTHR37162:SF1">
    <property type="entry name" value="BED-TYPE DOMAIN-CONTAINING PROTEIN"/>
    <property type="match status" value="1"/>
</dbReference>
<dbReference type="EMBL" id="JARQWQ010000085">
    <property type="protein sequence ID" value="KAK2552567.1"/>
    <property type="molecule type" value="Genomic_DNA"/>
</dbReference>
<dbReference type="Proteomes" id="UP001249851">
    <property type="component" value="Unassembled WGS sequence"/>
</dbReference>
<name>A0AAD9Q0M8_ACRCE</name>
<feature type="region of interest" description="Disordered" evidence="1">
    <location>
        <begin position="102"/>
        <end position="122"/>
    </location>
</feature>
<reference evidence="2" key="2">
    <citation type="journal article" date="2023" name="Science">
        <title>Genomic signatures of disease resistance in endangered staghorn corals.</title>
        <authorList>
            <person name="Vollmer S.V."/>
            <person name="Selwyn J.D."/>
            <person name="Despard B.A."/>
            <person name="Roesel C.L."/>
        </authorList>
    </citation>
    <scope>NUCLEOTIDE SEQUENCE</scope>
    <source>
        <strain evidence="2">K2</strain>
    </source>
</reference>
<dbReference type="InterPro" id="IPR012337">
    <property type="entry name" value="RNaseH-like_sf"/>
</dbReference>
<gene>
    <name evidence="2" type="ORF">P5673_026213</name>
</gene>
<evidence type="ECO:0000256" key="1">
    <source>
        <dbReference type="SAM" id="MobiDB-lite"/>
    </source>
</evidence>
<keyword evidence="3" id="KW-1185">Reference proteome</keyword>
<evidence type="ECO:0000313" key="2">
    <source>
        <dbReference type="EMBL" id="KAK2552567.1"/>
    </source>
</evidence>
<reference evidence="2" key="1">
    <citation type="journal article" date="2023" name="G3 (Bethesda)">
        <title>Whole genome assembly and annotation of the endangered Caribbean coral Acropora cervicornis.</title>
        <authorList>
            <person name="Selwyn J.D."/>
            <person name="Vollmer S.V."/>
        </authorList>
    </citation>
    <scope>NUCLEOTIDE SEQUENCE</scope>
    <source>
        <strain evidence="2">K2</strain>
    </source>
</reference>
<dbReference type="PANTHER" id="PTHR37162">
    <property type="entry name" value="HAT FAMILY DIMERISATION DOMAINCONTAINING PROTEIN-RELATED"/>
    <property type="match status" value="1"/>
</dbReference>
<evidence type="ECO:0000313" key="3">
    <source>
        <dbReference type="Proteomes" id="UP001249851"/>
    </source>
</evidence>
<dbReference type="SUPFAM" id="SSF53098">
    <property type="entry name" value="Ribonuclease H-like"/>
    <property type="match status" value="1"/>
</dbReference>
<sequence>MSGNGKDSDGNDDTEDEFSSPPKKKKGSSNDAGPSSSNVIRKFANAGAARFKTKFNQSCTKKWPCIVEVAGSQHEFKCTLCSKVSSCGHQGEADVSRHLNGAKHKERVKSASSSRRLSECGFRTENDPTREQVIRAETKISLLLAENNIQMAFADKLSDIFKDIFPDSTIAKEYASKRTKASCILNQALAPHFLKETVEVMQNDFFSLSTDGSNDTDIEKMNPLTVRFYDVKTNRTVTRFLDMCCTSGEDCGLASTIFNEIDSKMTENAVPWSNCVGFSVDNTSVNMGAHNSILSRVLKKNPSCHFMGCPCHIIHNTAHKGAEAFTSVTGFDVEDFCVDLFYYFDKSTKRKGALRSYNEFCDQEYRKILKHVNVRWLSLERAVERALKQFEGLKSYFLSESEPCPWFKRLKKHFQNPLTEVYLLFYNAIIPTFSTTNHFLQREDPCIYLVYEKLQSFIKQLMWKYITLSAIKSAEDLTKVDITKHKDASLMFIGIVTKTKLNKLFNEGDITKNEKDKFLDGVLQFYSSVTKYGLDKLPLSDEVLMHSVFVNFTERESCEFESVEFFVEQFRLNLSSKDLNELQEEFLAYQLLDESEIPKSVWDDVCVIEKEDDEEVKKYYRMDVIWGYLSTMRAGDGQFQFKKLFKVAKLILVLPHSNAGEERVFSIVRKNKTTFRSSLSMEGTLSSVLTVKLADVNAVKFKPPSELLKKAKGATWEYNKQHKRKK</sequence>
<comment type="caution">
    <text evidence="2">The sequence shown here is derived from an EMBL/GenBank/DDBJ whole genome shotgun (WGS) entry which is preliminary data.</text>
</comment>
<feature type="region of interest" description="Disordered" evidence="1">
    <location>
        <begin position="1"/>
        <end position="38"/>
    </location>
</feature>
<organism evidence="2 3">
    <name type="scientific">Acropora cervicornis</name>
    <name type="common">Staghorn coral</name>
    <dbReference type="NCBI Taxonomy" id="6130"/>
    <lineage>
        <taxon>Eukaryota</taxon>
        <taxon>Metazoa</taxon>
        <taxon>Cnidaria</taxon>
        <taxon>Anthozoa</taxon>
        <taxon>Hexacorallia</taxon>
        <taxon>Scleractinia</taxon>
        <taxon>Astrocoeniina</taxon>
        <taxon>Acroporidae</taxon>
        <taxon>Acropora</taxon>
    </lineage>
</organism>
<accession>A0AAD9Q0M8</accession>
<protein>
    <submittedName>
        <fullName evidence="2">Uncharacterized protein</fullName>
    </submittedName>
</protein>
<dbReference type="AlphaFoldDB" id="A0AAD9Q0M8"/>
<proteinExistence type="predicted"/>